<dbReference type="RefSeq" id="WP_097805581.1">
    <property type="nucleotide sequence ID" value="NZ_FXYH01000012.1"/>
</dbReference>
<dbReference type="OrthoDB" id="9999382at2"/>
<reference evidence="2 3" key="1">
    <citation type="submission" date="2017-05" db="EMBL/GenBank/DDBJ databases">
        <authorList>
            <person name="Song R."/>
            <person name="Chenine A.L."/>
            <person name="Ruprecht R.M."/>
        </authorList>
    </citation>
    <scope>NUCLEOTIDE SEQUENCE [LARGE SCALE GENOMIC DNA]</scope>
    <source>
        <strain evidence="2 3">CECT 8663</strain>
    </source>
</reference>
<evidence type="ECO:0000313" key="3">
    <source>
        <dbReference type="Proteomes" id="UP000220836"/>
    </source>
</evidence>
<name>A0A238KSZ9_9RHOB</name>
<organism evidence="2 3">
    <name type="scientific">Pelagimonas varians</name>
    <dbReference type="NCBI Taxonomy" id="696760"/>
    <lineage>
        <taxon>Bacteria</taxon>
        <taxon>Pseudomonadati</taxon>
        <taxon>Pseudomonadota</taxon>
        <taxon>Alphaproteobacteria</taxon>
        <taxon>Rhodobacterales</taxon>
        <taxon>Roseobacteraceae</taxon>
        <taxon>Pelagimonas</taxon>
    </lineage>
</organism>
<feature type="signal peptide" evidence="1">
    <location>
        <begin position="1"/>
        <end position="22"/>
    </location>
</feature>
<dbReference type="Proteomes" id="UP000220836">
    <property type="component" value="Unassembled WGS sequence"/>
</dbReference>
<evidence type="ECO:0000313" key="2">
    <source>
        <dbReference type="EMBL" id="SMX45731.1"/>
    </source>
</evidence>
<accession>A0A238KSZ9</accession>
<protein>
    <submittedName>
        <fullName evidence="2">Uncharacterized protein</fullName>
    </submittedName>
</protein>
<dbReference type="EMBL" id="FXYH01000012">
    <property type="protein sequence ID" value="SMX45731.1"/>
    <property type="molecule type" value="Genomic_DNA"/>
</dbReference>
<sequence>MKPLIKRVLMILALGLASAAMAPPSAALAKSCGGSGQAACAWHKPGPECRTWLREVRGYCKPCGAKGQKACKIISKGKACKPGLLIKKGKCVPASSTMIGQIGDKVGDTVGGVFGGGKKEKLQAASRKHGPEIAGIARQISLALPDGRDAKALAQAIKDKDGRAIQRILSNNSDLRTSFEALERMGFKTVTVGIETSGSFVAGGAHETGFAMDLDFDGTPKLYTTTSLSGGYHFGGGNDLVFSFFRSSHTKIDGHAFGTIAEFDAGSGVGLNMWFTSKPFDFAGFSIGIGIGSLGGGGAVTYALTKIWN</sequence>
<proteinExistence type="predicted"/>
<evidence type="ECO:0000256" key="1">
    <source>
        <dbReference type="SAM" id="SignalP"/>
    </source>
</evidence>
<dbReference type="AlphaFoldDB" id="A0A238KSZ9"/>
<gene>
    <name evidence="2" type="ORF">PEV8663_03099</name>
</gene>
<keyword evidence="1" id="KW-0732">Signal</keyword>
<feature type="chain" id="PRO_5012421230" evidence="1">
    <location>
        <begin position="23"/>
        <end position="309"/>
    </location>
</feature>
<keyword evidence="3" id="KW-1185">Reference proteome</keyword>